<reference evidence="3 4" key="1">
    <citation type="submission" date="2020-08" db="EMBL/GenBank/DDBJ databases">
        <title>Sequencing the genomes of 1000 actinobacteria strains.</title>
        <authorList>
            <person name="Klenk H.-P."/>
        </authorList>
    </citation>
    <scope>NUCLEOTIDE SEQUENCE [LARGE SCALE GENOMIC DNA]</scope>
    <source>
        <strain evidence="3 4">DSM 45790</strain>
    </source>
</reference>
<keyword evidence="2" id="KW-0732">Signal</keyword>
<feature type="chain" id="PRO_5039040065" description="Benzoate transporter" evidence="2">
    <location>
        <begin position="21"/>
        <end position="731"/>
    </location>
</feature>
<evidence type="ECO:0000313" key="4">
    <source>
        <dbReference type="Proteomes" id="UP000588112"/>
    </source>
</evidence>
<dbReference type="AlphaFoldDB" id="A0A7W9DP32"/>
<dbReference type="Pfam" id="PF09826">
    <property type="entry name" value="Beta_propel"/>
    <property type="match status" value="1"/>
</dbReference>
<feature type="signal peptide" evidence="2">
    <location>
        <begin position="1"/>
        <end position="20"/>
    </location>
</feature>
<dbReference type="InterPro" id="IPR019198">
    <property type="entry name" value="Beta_propeller_containing"/>
</dbReference>
<evidence type="ECO:0008006" key="5">
    <source>
        <dbReference type="Google" id="ProtNLM"/>
    </source>
</evidence>
<protein>
    <recommendedName>
        <fullName evidence="5">Benzoate transporter</fullName>
    </recommendedName>
</protein>
<keyword evidence="4" id="KW-1185">Reference proteome</keyword>
<feature type="compositionally biased region" description="Basic and acidic residues" evidence="1">
    <location>
        <begin position="432"/>
        <end position="450"/>
    </location>
</feature>
<proteinExistence type="predicted"/>
<organism evidence="3 4">
    <name type="scientific">Sphaerisporangium krabiense</name>
    <dbReference type="NCBI Taxonomy" id="763782"/>
    <lineage>
        <taxon>Bacteria</taxon>
        <taxon>Bacillati</taxon>
        <taxon>Actinomycetota</taxon>
        <taxon>Actinomycetes</taxon>
        <taxon>Streptosporangiales</taxon>
        <taxon>Streptosporangiaceae</taxon>
        <taxon>Sphaerisporangium</taxon>
    </lineage>
</organism>
<dbReference type="EMBL" id="JACHBR010000001">
    <property type="protein sequence ID" value="MBB5624865.1"/>
    <property type="molecule type" value="Genomic_DNA"/>
</dbReference>
<accession>A0A7W9DP32</accession>
<comment type="caution">
    <text evidence="3">The sequence shown here is derived from an EMBL/GenBank/DDBJ whole genome shotgun (WGS) entry which is preliminary data.</text>
</comment>
<dbReference type="PROSITE" id="PS51257">
    <property type="entry name" value="PROKAR_LIPOPROTEIN"/>
    <property type="match status" value="1"/>
</dbReference>
<dbReference type="RefSeq" id="WP_184608169.1">
    <property type="nucleotide sequence ID" value="NZ_BOOS01000066.1"/>
</dbReference>
<evidence type="ECO:0000256" key="2">
    <source>
        <dbReference type="SAM" id="SignalP"/>
    </source>
</evidence>
<feature type="region of interest" description="Disordered" evidence="1">
    <location>
        <begin position="343"/>
        <end position="450"/>
    </location>
</feature>
<dbReference type="Proteomes" id="UP000588112">
    <property type="component" value="Unassembled WGS sequence"/>
</dbReference>
<feature type="compositionally biased region" description="Low complexity" evidence="1">
    <location>
        <begin position="346"/>
        <end position="376"/>
    </location>
</feature>
<evidence type="ECO:0000256" key="1">
    <source>
        <dbReference type="SAM" id="MobiDB-lite"/>
    </source>
</evidence>
<evidence type="ECO:0000313" key="3">
    <source>
        <dbReference type="EMBL" id="MBB5624865.1"/>
    </source>
</evidence>
<gene>
    <name evidence="3" type="ORF">BJ981_000564</name>
</gene>
<feature type="compositionally biased region" description="Pro residues" evidence="1">
    <location>
        <begin position="405"/>
        <end position="426"/>
    </location>
</feature>
<name>A0A7W9DP32_9ACTN</name>
<sequence length="731" mass="76799">MRTSIGTAAAAALACGLLTAACTGGGATKPSAAPPVALGGIKLVSYSGCDDMLEGLRGAAAKNVGPWGLGGNMIMFARGAEATASQDAKAAPAYSTTNVHEAGVDEPDMVKTDGKRIISYAAGVLRVVDVASKKETGTLRLVPEEQYWAPGELLVHGDRALVIFSAGDVVPLGATVKRPAVFGPRYMLVDLKDMKPLGTITPKGSHVDARMTGSTVRLVVRSQPDITFPDSRPNQSEDELVQRNRDVVRKAPIDAWLPTYEVSVPGQQARTEKLKCEQVSHPDDYTGTSLLSLHTIDLEAGLASDDPIAVAADGDTVYATPTSLYVTSNPRYWWPRPIDARPIEDTPPVDATPVPDTPAPTSSAPVSPGAAPADSPTVVAPRDPVTSPPAEKVEPSADPSMPTLLPEPTPSPSAPESPTATPPTVTPSPDKSGSREDQAPPDRTEVHRFDISGVGAPRYVASGAVPGRLLNQYSLSDFDGHLRVATTVDAPMGGPDASAASSGVYVLKADTLAQVGQVTGLGKGERIYSVRFIGPVGYVVTFKQVDPLYTLDLRDPARPAVTGELKITGYSAYLHPAGDGRLLGIGQEASTQGRTLGMQVSLFDVADPAAPKRLSQFHQKESASEAEWDPHAFLYWPDSGLAVLPVSSWGGSDAGESDMAAMVLKVGDDSITQAGLVRHPKPAKSQDPVRFDARIQRSLIIGDTLWTLSGAGLKASDTTTLADQAWIPFRV</sequence>